<comment type="caution">
    <text evidence="1">The sequence shown here is derived from an EMBL/GenBank/DDBJ whole genome shotgun (WGS) entry which is preliminary data.</text>
</comment>
<sequence>MLASKYFSDFACLFSENMLLCGIWSGLVVPIKETPLEI</sequence>
<protein>
    <submittedName>
        <fullName evidence="1">Uncharacterized protein</fullName>
    </submittedName>
</protein>
<dbReference type="EMBL" id="JYDS01002255">
    <property type="protein sequence ID" value="KRY97649.1"/>
    <property type="molecule type" value="Genomic_DNA"/>
</dbReference>
<organism evidence="1 2">
    <name type="scientific">Trichinella pseudospiralis</name>
    <name type="common">Parasitic roundworm</name>
    <dbReference type="NCBI Taxonomy" id="6337"/>
    <lineage>
        <taxon>Eukaryota</taxon>
        <taxon>Metazoa</taxon>
        <taxon>Ecdysozoa</taxon>
        <taxon>Nematoda</taxon>
        <taxon>Enoplea</taxon>
        <taxon>Dorylaimia</taxon>
        <taxon>Trichinellida</taxon>
        <taxon>Trichinellidae</taxon>
        <taxon>Trichinella</taxon>
    </lineage>
</organism>
<keyword evidence="2" id="KW-1185">Reference proteome</keyword>
<name>A0A0V1GH84_TRIPS</name>
<evidence type="ECO:0000313" key="2">
    <source>
        <dbReference type="Proteomes" id="UP000054805"/>
    </source>
</evidence>
<accession>A0A0V1GH84</accession>
<dbReference type="AlphaFoldDB" id="A0A0V1GH84"/>
<proteinExistence type="predicted"/>
<evidence type="ECO:0000313" key="1">
    <source>
        <dbReference type="EMBL" id="KRY97649.1"/>
    </source>
</evidence>
<gene>
    <name evidence="1" type="ORF">T4B_10049</name>
</gene>
<dbReference type="Proteomes" id="UP000054805">
    <property type="component" value="Unassembled WGS sequence"/>
</dbReference>
<reference evidence="1 2" key="1">
    <citation type="submission" date="2015-01" db="EMBL/GenBank/DDBJ databases">
        <title>Evolution of Trichinella species and genotypes.</title>
        <authorList>
            <person name="Korhonen P.K."/>
            <person name="Edoardo P."/>
            <person name="Giuseppe L.R."/>
            <person name="Gasser R.B."/>
        </authorList>
    </citation>
    <scope>NUCLEOTIDE SEQUENCE [LARGE SCALE GENOMIC DNA]</scope>
    <source>
        <strain evidence="1">ISS588</strain>
    </source>
</reference>